<name>A0A6G4A6D6_9BACL</name>
<gene>
    <name evidence="2" type="ORF">GK047_14705</name>
    <name evidence="3" type="ORF">GK047_25835</name>
</gene>
<organism evidence="3">
    <name type="scientific">Paenibacillus sp. SYP-B3998</name>
    <dbReference type="NCBI Taxonomy" id="2678564"/>
    <lineage>
        <taxon>Bacteria</taxon>
        <taxon>Bacillati</taxon>
        <taxon>Bacillota</taxon>
        <taxon>Bacilli</taxon>
        <taxon>Bacillales</taxon>
        <taxon>Paenibacillaceae</taxon>
        <taxon>Paenibacillus</taxon>
    </lineage>
</organism>
<evidence type="ECO:0000259" key="1">
    <source>
        <dbReference type="Pfam" id="PF05225"/>
    </source>
</evidence>
<dbReference type="EMBL" id="JAAIKC010000016">
    <property type="protein sequence ID" value="NEW09369.1"/>
    <property type="molecule type" value="Genomic_DNA"/>
</dbReference>
<dbReference type="InterPro" id="IPR010921">
    <property type="entry name" value="Trp_repressor/repl_initiator"/>
</dbReference>
<comment type="caution">
    <text evidence="3">The sequence shown here is derived from an EMBL/GenBank/DDBJ whole genome shotgun (WGS) entry which is preliminary data.</text>
</comment>
<accession>A0A6G4A6D6</accession>
<dbReference type="GO" id="GO:0043565">
    <property type="term" value="F:sequence-specific DNA binding"/>
    <property type="evidence" value="ECO:0007669"/>
    <property type="project" value="InterPro"/>
</dbReference>
<dbReference type="AlphaFoldDB" id="A0A6G4A6D6"/>
<dbReference type="Pfam" id="PF05225">
    <property type="entry name" value="HTH_psq"/>
    <property type="match status" value="1"/>
</dbReference>
<feature type="non-terminal residue" evidence="3">
    <location>
        <position position="40"/>
    </location>
</feature>
<proteinExistence type="predicted"/>
<reference evidence="3" key="1">
    <citation type="submission" date="2020-02" db="EMBL/GenBank/DDBJ databases">
        <authorList>
            <person name="Shen X.-R."/>
            <person name="Zhang Y.-X."/>
        </authorList>
    </citation>
    <scope>NUCLEOTIDE SEQUENCE</scope>
    <source>
        <strain evidence="3">SYP-B3998</strain>
    </source>
</reference>
<evidence type="ECO:0000313" key="3">
    <source>
        <dbReference type="EMBL" id="NEW09369.1"/>
    </source>
</evidence>
<evidence type="ECO:0000313" key="2">
    <source>
        <dbReference type="EMBL" id="NEW07257.1"/>
    </source>
</evidence>
<protein>
    <recommendedName>
        <fullName evidence="1">HTH psq-type domain-containing protein</fullName>
    </recommendedName>
</protein>
<dbReference type="EMBL" id="JAAIKC010000004">
    <property type="protein sequence ID" value="NEW07257.1"/>
    <property type="molecule type" value="Genomic_DNA"/>
</dbReference>
<dbReference type="SUPFAM" id="SSF48295">
    <property type="entry name" value="TrpR-like"/>
    <property type="match status" value="1"/>
</dbReference>
<sequence>MSKRKYGAAEKLIILNEVSSGQLGFLAAAKKYEINKTTLM</sequence>
<feature type="domain" description="HTH psq-type" evidence="1">
    <location>
        <begin position="15"/>
        <end position="39"/>
    </location>
</feature>
<dbReference type="InterPro" id="IPR007889">
    <property type="entry name" value="HTH_Psq"/>
</dbReference>